<sequence length="96" mass="10449">MKVITVILALFVVALSVLPCCMTDNCTGGEVMTEQSDSHDADACSPFYSCSACPGFTVSGFTIGQASPILYSNSLFADYRQSLYTQFHHSIWQPPK</sequence>
<accession>A0ABP8LHB7</accession>
<reference evidence="3" key="1">
    <citation type="journal article" date="2019" name="Int. J. Syst. Evol. Microbiol.">
        <title>The Global Catalogue of Microorganisms (GCM) 10K type strain sequencing project: providing services to taxonomists for standard genome sequencing and annotation.</title>
        <authorList>
            <consortium name="The Broad Institute Genomics Platform"/>
            <consortium name="The Broad Institute Genome Sequencing Center for Infectious Disease"/>
            <person name="Wu L."/>
            <person name="Ma J."/>
        </authorList>
    </citation>
    <scope>NUCLEOTIDE SEQUENCE [LARGE SCALE GENOMIC DNA]</scope>
    <source>
        <strain evidence="3">JCM 17926</strain>
    </source>
</reference>
<feature type="signal peptide" evidence="1">
    <location>
        <begin position="1"/>
        <end position="22"/>
    </location>
</feature>
<dbReference type="RefSeq" id="WP_345157920.1">
    <property type="nucleotide sequence ID" value="NZ_BAABHC010000005.1"/>
</dbReference>
<protein>
    <submittedName>
        <fullName evidence="2">Uncharacterized protein</fullName>
    </submittedName>
</protein>
<name>A0ABP8LHB7_9BACT</name>
<evidence type="ECO:0000256" key="1">
    <source>
        <dbReference type="SAM" id="SignalP"/>
    </source>
</evidence>
<keyword evidence="1" id="KW-0732">Signal</keyword>
<feature type="chain" id="PRO_5045479575" evidence="1">
    <location>
        <begin position="23"/>
        <end position="96"/>
    </location>
</feature>
<evidence type="ECO:0000313" key="3">
    <source>
        <dbReference type="Proteomes" id="UP001500552"/>
    </source>
</evidence>
<organism evidence="2 3">
    <name type="scientific">Pontibacter saemangeumensis</name>
    <dbReference type="NCBI Taxonomy" id="1084525"/>
    <lineage>
        <taxon>Bacteria</taxon>
        <taxon>Pseudomonadati</taxon>
        <taxon>Bacteroidota</taxon>
        <taxon>Cytophagia</taxon>
        <taxon>Cytophagales</taxon>
        <taxon>Hymenobacteraceae</taxon>
        <taxon>Pontibacter</taxon>
    </lineage>
</organism>
<gene>
    <name evidence="2" type="ORF">GCM10023188_14500</name>
</gene>
<evidence type="ECO:0000313" key="2">
    <source>
        <dbReference type="EMBL" id="GAA4429309.1"/>
    </source>
</evidence>
<comment type="caution">
    <text evidence="2">The sequence shown here is derived from an EMBL/GenBank/DDBJ whole genome shotgun (WGS) entry which is preliminary data.</text>
</comment>
<proteinExistence type="predicted"/>
<dbReference type="InterPro" id="IPR046601">
    <property type="entry name" value="DUF6660"/>
</dbReference>
<dbReference type="EMBL" id="BAABHC010000005">
    <property type="protein sequence ID" value="GAA4429309.1"/>
    <property type="molecule type" value="Genomic_DNA"/>
</dbReference>
<dbReference type="Pfam" id="PF20365">
    <property type="entry name" value="DUF6660"/>
    <property type="match status" value="1"/>
</dbReference>
<keyword evidence="3" id="KW-1185">Reference proteome</keyword>
<dbReference type="Proteomes" id="UP001500552">
    <property type="component" value="Unassembled WGS sequence"/>
</dbReference>